<evidence type="ECO:0000313" key="3">
    <source>
        <dbReference type="EMBL" id="KAJ5439888.1"/>
    </source>
</evidence>
<reference evidence="3" key="1">
    <citation type="submission" date="2022-12" db="EMBL/GenBank/DDBJ databases">
        <authorList>
            <person name="Petersen C."/>
        </authorList>
    </citation>
    <scope>NUCLEOTIDE SEQUENCE</scope>
    <source>
        <strain evidence="3">IBT 16125</strain>
    </source>
</reference>
<proteinExistence type="inferred from homology"/>
<name>A0AAD6FZG2_9EURO</name>
<dbReference type="AlphaFoldDB" id="A0AAD6FZG2"/>
<dbReference type="SUPFAM" id="SSF54506">
    <property type="entry name" value="Diaminopimelate epimerase-like"/>
    <property type="match status" value="2"/>
</dbReference>
<sequence length="418" mass="45027">MQTVRHLSKTMTITNLEQVHAPIFFQKRKKIPAVWMRAGTSKGLFLHQKDLPDSSQSWESIVLSAMGSAQANSRQVNGVGGATSTTSKVAIVARSKRPNIDIDYTFIQVAPDQPRIDMTGNCGNIASGVGPFSLDEGIVKARPGQSEIDIRIFNTNTEQIIIETVQVAPDGTSREDGEYQLAGVTGTASPIKLAFVEPQGSMTGSMFPSGMKQQFLSVDSQTRGTFSVRVSLVDAANPFVLVDASSLPFSSDSLHMKNNDSNFLCVVEEIRRAGAVQFGLAKDTAAAGLIRGTPKIAFLSETTSDLKQADIDVLSFSMGKMHPSLQLTGAVCIAAAMATPGTVAWELAGGKRLEKVPKHGMLVANQEIAPPLPVGIRHPSGIIHTETMLKMDQEGDVRVERVAVLRTARRLFEGNVFY</sequence>
<organism evidence="3 4">
    <name type="scientific">Penicillium daleae</name>
    <dbReference type="NCBI Taxonomy" id="63821"/>
    <lineage>
        <taxon>Eukaryota</taxon>
        <taxon>Fungi</taxon>
        <taxon>Dikarya</taxon>
        <taxon>Ascomycota</taxon>
        <taxon>Pezizomycotina</taxon>
        <taxon>Eurotiomycetes</taxon>
        <taxon>Eurotiomycetidae</taxon>
        <taxon>Eurotiales</taxon>
        <taxon>Aspergillaceae</taxon>
        <taxon>Penicillium</taxon>
    </lineage>
</organism>
<dbReference type="Proteomes" id="UP001213681">
    <property type="component" value="Unassembled WGS sequence"/>
</dbReference>
<dbReference type="InterPro" id="IPR007400">
    <property type="entry name" value="PrpF-like"/>
</dbReference>
<evidence type="ECO:0000256" key="2">
    <source>
        <dbReference type="ARBA" id="ARBA00023235"/>
    </source>
</evidence>
<gene>
    <name evidence="3" type="ORF">N7458_010886</name>
</gene>
<protein>
    <recommendedName>
        <fullName evidence="5">PrpF protein</fullName>
    </recommendedName>
</protein>
<comment type="caution">
    <text evidence="3">The sequence shown here is derived from an EMBL/GenBank/DDBJ whole genome shotgun (WGS) entry which is preliminary data.</text>
</comment>
<evidence type="ECO:0000313" key="4">
    <source>
        <dbReference type="Proteomes" id="UP001213681"/>
    </source>
</evidence>
<keyword evidence="4" id="KW-1185">Reference proteome</keyword>
<evidence type="ECO:0000256" key="1">
    <source>
        <dbReference type="ARBA" id="ARBA00007673"/>
    </source>
</evidence>
<reference evidence="3" key="2">
    <citation type="journal article" date="2023" name="IMA Fungus">
        <title>Comparative genomic study of the Penicillium genus elucidates a diverse pangenome and 15 lateral gene transfer events.</title>
        <authorList>
            <person name="Petersen C."/>
            <person name="Sorensen T."/>
            <person name="Nielsen M.R."/>
            <person name="Sondergaard T.E."/>
            <person name="Sorensen J.L."/>
            <person name="Fitzpatrick D.A."/>
            <person name="Frisvad J.C."/>
            <person name="Nielsen K.L."/>
        </authorList>
    </citation>
    <scope>NUCLEOTIDE SEQUENCE</scope>
    <source>
        <strain evidence="3">IBT 16125</strain>
    </source>
</reference>
<dbReference type="Pfam" id="PF04303">
    <property type="entry name" value="PrpF"/>
    <property type="match status" value="1"/>
</dbReference>
<dbReference type="RefSeq" id="XP_056763117.1">
    <property type="nucleotide sequence ID" value="XM_056914268.1"/>
</dbReference>
<evidence type="ECO:0008006" key="5">
    <source>
        <dbReference type="Google" id="ProtNLM"/>
    </source>
</evidence>
<dbReference type="PANTHER" id="PTHR43709">
    <property type="entry name" value="ACONITATE ISOMERASE-RELATED"/>
    <property type="match status" value="1"/>
</dbReference>
<dbReference type="GeneID" id="81604511"/>
<keyword evidence="2" id="KW-0413">Isomerase</keyword>
<accession>A0AAD6FZG2</accession>
<dbReference type="EMBL" id="JAPVEA010000008">
    <property type="protein sequence ID" value="KAJ5439888.1"/>
    <property type="molecule type" value="Genomic_DNA"/>
</dbReference>
<dbReference type="PANTHER" id="PTHR43709:SF2">
    <property type="entry name" value="DUF453 DOMAIN PROTEIN (AFU_ORTHOLOGUE AFUA_6G00360)"/>
    <property type="match status" value="1"/>
</dbReference>
<comment type="similarity">
    <text evidence="1">Belongs to the PrpF family.</text>
</comment>
<dbReference type="GO" id="GO:0016853">
    <property type="term" value="F:isomerase activity"/>
    <property type="evidence" value="ECO:0007669"/>
    <property type="project" value="UniProtKB-KW"/>
</dbReference>
<dbReference type="Gene3D" id="3.10.310.10">
    <property type="entry name" value="Diaminopimelate Epimerase, Chain A, domain 1"/>
    <property type="match status" value="2"/>
</dbReference>